<sequence length="168" mass="18823">MSRLPMFKLAGSLALAALLAACAVGPIGSQVDGNTSPAALQARMGTPTGVYPLPDGGQRLQYSQMPAGYQVFDFDFDPSGRLLRQDQALRYENFNRIALGQTRQEEILFTYGRPMRIVRVASFDGPIWDYRFNDINNPRIISIHIDRAGVVQRIVYTDIDRRRLFGPD</sequence>
<evidence type="ECO:0000313" key="2">
    <source>
        <dbReference type="EMBL" id="QHJ01218.1"/>
    </source>
</evidence>
<accession>A0A857JC19</accession>
<organism evidence="2 3">
    <name type="scientific">Xylophilus rhododendri</name>
    <dbReference type="NCBI Taxonomy" id="2697032"/>
    <lineage>
        <taxon>Bacteria</taxon>
        <taxon>Pseudomonadati</taxon>
        <taxon>Pseudomonadota</taxon>
        <taxon>Betaproteobacteria</taxon>
        <taxon>Burkholderiales</taxon>
        <taxon>Xylophilus</taxon>
    </lineage>
</organism>
<reference evidence="2 3" key="1">
    <citation type="submission" date="2020-01" db="EMBL/GenBank/DDBJ databases">
        <title>Genome sequencing of strain KACC 21265.</title>
        <authorList>
            <person name="Heo J."/>
            <person name="Kim S.-J."/>
            <person name="Kim J.-S."/>
            <person name="Hong S.-B."/>
            <person name="Kwon S.-W."/>
        </authorList>
    </citation>
    <scope>NUCLEOTIDE SEQUENCE [LARGE SCALE GENOMIC DNA]</scope>
    <source>
        <strain evidence="2 3">KACC 21265</strain>
    </source>
</reference>
<dbReference type="RefSeq" id="WP_160555026.1">
    <property type="nucleotide sequence ID" value="NZ_CP047650.1"/>
</dbReference>
<keyword evidence="1" id="KW-0732">Signal</keyword>
<feature type="signal peptide" evidence="1">
    <location>
        <begin position="1"/>
        <end position="23"/>
    </location>
</feature>
<gene>
    <name evidence="2" type="ORF">GT347_26450</name>
</gene>
<evidence type="ECO:0000313" key="3">
    <source>
        <dbReference type="Proteomes" id="UP000464787"/>
    </source>
</evidence>
<dbReference type="AlphaFoldDB" id="A0A857JC19"/>
<evidence type="ECO:0008006" key="4">
    <source>
        <dbReference type="Google" id="ProtNLM"/>
    </source>
</evidence>
<protein>
    <recommendedName>
        <fullName evidence="4">Lipoprotein transmembrane</fullName>
    </recommendedName>
</protein>
<dbReference type="KEGG" id="xyk:GT347_26450"/>
<dbReference type="Proteomes" id="UP000464787">
    <property type="component" value="Chromosome"/>
</dbReference>
<keyword evidence="3" id="KW-1185">Reference proteome</keyword>
<name>A0A857JC19_9BURK</name>
<evidence type="ECO:0000256" key="1">
    <source>
        <dbReference type="SAM" id="SignalP"/>
    </source>
</evidence>
<feature type="chain" id="PRO_5032793032" description="Lipoprotein transmembrane" evidence="1">
    <location>
        <begin position="24"/>
        <end position="168"/>
    </location>
</feature>
<dbReference type="EMBL" id="CP047650">
    <property type="protein sequence ID" value="QHJ01218.1"/>
    <property type="molecule type" value="Genomic_DNA"/>
</dbReference>
<dbReference type="PROSITE" id="PS51257">
    <property type="entry name" value="PROKAR_LIPOPROTEIN"/>
    <property type="match status" value="1"/>
</dbReference>
<proteinExistence type="predicted"/>